<evidence type="ECO:0000313" key="3">
    <source>
        <dbReference type="Proteomes" id="UP000007995"/>
    </source>
</evidence>
<proteinExistence type="predicted"/>
<gene>
    <name evidence="2" type="ORF">HMPREF1057_02939</name>
</gene>
<reference evidence="2 3" key="1">
    <citation type="submission" date="2012-02" db="EMBL/GenBank/DDBJ databases">
        <title>The Genome Sequence of Bacteroides finegoldii CL09T03C10.</title>
        <authorList>
            <consortium name="The Broad Institute Genome Sequencing Platform"/>
            <person name="Earl A."/>
            <person name="Ward D."/>
            <person name="Feldgarden M."/>
            <person name="Gevers D."/>
            <person name="Zitomersky N.L."/>
            <person name="Coyne M.J."/>
            <person name="Comstock L.E."/>
            <person name="Young S.K."/>
            <person name="Zeng Q."/>
            <person name="Gargeya S."/>
            <person name="Fitzgerald M."/>
            <person name="Haas B."/>
            <person name="Abouelleil A."/>
            <person name="Alvarado L."/>
            <person name="Arachchi H.M."/>
            <person name="Berlin A."/>
            <person name="Chapman S.B."/>
            <person name="Gearin G."/>
            <person name="Goldberg J."/>
            <person name="Griggs A."/>
            <person name="Gujja S."/>
            <person name="Hansen M."/>
            <person name="Heiman D."/>
            <person name="Howarth C."/>
            <person name="Larimer J."/>
            <person name="Lui A."/>
            <person name="MacDonald P.J.P."/>
            <person name="McCowen C."/>
            <person name="Montmayeur A."/>
            <person name="Murphy C."/>
            <person name="Neiman D."/>
            <person name="Pearson M."/>
            <person name="Priest M."/>
            <person name="Roberts A."/>
            <person name="Saif S."/>
            <person name="Shea T."/>
            <person name="Sisk P."/>
            <person name="Stolte C."/>
            <person name="Sykes S."/>
            <person name="Wortman J."/>
            <person name="Nusbaum C."/>
            <person name="Birren B."/>
        </authorList>
    </citation>
    <scope>NUCLEOTIDE SEQUENCE [LARGE SCALE GENOMIC DNA]</scope>
    <source>
        <strain evidence="2 3">CL09T03C10</strain>
    </source>
</reference>
<organism evidence="2 3">
    <name type="scientific">Bacteroides finegoldii CL09T03C10</name>
    <dbReference type="NCBI Taxonomy" id="997888"/>
    <lineage>
        <taxon>Bacteria</taxon>
        <taxon>Pseudomonadati</taxon>
        <taxon>Bacteroidota</taxon>
        <taxon>Bacteroidia</taxon>
        <taxon>Bacteroidales</taxon>
        <taxon>Bacteroidaceae</taxon>
        <taxon>Bacteroides</taxon>
    </lineage>
</organism>
<feature type="signal peptide" evidence="1">
    <location>
        <begin position="1"/>
        <end position="25"/>
    </location>
</feature>
<dbReference type="OrthoDB" id="1092005at2"/>
<evidence type="ECO:0008006" key="4">
    <source>
        <dbReference type="Google" id="ProtNLM"/>
    </source>
</evidence>
<dbReference type="AlphaFoldDB" id="K5D8X6"/>
<comment type="caution">
    <text evidence="2">The sequence shown here is derived from an EMBL/GenBank/DDBJ whole genome shotgun (WGS) entry which is preliminary data.</text>
</comment>
<accession>K5D8X6</accession>
<evidence type="ECO:0000313" key="2">
    <source>
        <dbReference type="EMBL" id="EKJ89398.1"/>
    </source>
</evidence>
<feature type="chain" id="PRO_5003882847" description="Glycine zipper domain-containing protein" evidence="1">
    <location>
        <begin position="26"/>
        <end position="256"/>
    </location>
</feature>
<name>K5D8X6_9BACE</name>
<sequence>MKKIFFKSIAIAITTSLFCTTSLSAQGFLNKLKKATDKVESVSKTVESVTGATTASTEQGTDSISPKEFLEKAPSYTVKKVIETDSLGKAITNEDGTTRYSYLLIDKDGKVCEKNAVRKHLNSALKSGTFILLKVGGGATAGALAGKKIGGSKKSAWIGAGVGAAAGLLGSANDIKAVKQQIKLMKECKKVLKAYEKTFTEEGTPIDASIDLANVDGINFTECEEITKSAADVKNEFLASKTAGESLEEIEMPDTL</sequence>
<protein>
    <recommendedName>
        <fullName evidence="4">Glycine zipper domain-containing protein</fullName>
    </recommendedName>
</protein>
<dbReference type="Proteomes" id="UP000007995">
    <property type="component" value="Unassembled WGS sequence"/>
</dbReference>
<dbReference type="HOGENOM" id="CLU_1084406_0_0_10"/>
<evidence type="ECO:0000256" key="1">
    <source>
        <dbReference type="SAM" id="SignalP"/>
    </source>
</evidence>
<keyword evidence="1" id="KW-0732">Signal</keyword>
<dbReference type="RefSeq" id="WP_007764647.1">
    <property type="nucleotide sequence ID" value="NZ_AKBZ01000002.1"/>
</dbReference>
<dbReference type="EMBL" id="AGXW01000012">
    <property type="protein sequence ID" value="EKJ89398.1"/>
    <property type="molecule type" value="Genomic_DNA"/>
</dbReference>